<name>A0A4R4NJN8_9ACTN</name>
<dbReference type="EMBL" id="SMJW01000234">
    <property type="protein sequence ID" value="TDC07707.1"/>
    <property type="molecule type" value="Genomic_DNA"/>
</dbReference>
<organism evidence="1 2">
    <name type="scientific">Actinomadura bangladeshensis</name>
    <dbReference type="NCBI Taxonomy" id="453573"/>
    <lineage>
        <taxon>Bacteria</taxon>
        <taxon>Bacillati</taxon>
        <taxon>Actinomycetota</taxon>
        <taxon>Actinomycetes</taxon>
        <taxon>Streptosporangiales</taxon>
        <taxon>Thermomonosporaceae</taxon>
        <taxon>Actinomadura</taxon>
    </lineage>
</organism>
<protein>
    <submittedName>
        <fullName evidence="1">Uncharacterized protein</fullName>
    </submittedName>
</protein>
<accession>A0A4R4NJN8</accession>
<reference evidence="1 2" key="1">
    <citation type="submission" date="2019-03" db="EMBL/GenBank/DDBJ databases">
        <title>Draft genome sequences of novel Actinobacteria.</title>
        <authorList>
            <person name="Sahin N."/>
            <person name="Ay H."/>
            <person name="Saygin H."/>
        </authorList>
    </citation>
    <scope>NUCLEOTIDE SEQUENCE [LARGE SCALE GENOMIC DNA]</scope>
    <source>
        <strain evidence="1 2">DSM 45347</strain>
    </source>
</reference>
<keyword evidence="2" id="KW-1185">Reference proteome</keyword>
<dbReference type="OrthoDB" id="3430427at2"/>
<dbReference type="AlphaFoldDB" id="A0A4R4NJN8"/>
<dbReference type="RefSeq" id="WP_131943885.1">
    <property type="nucleotide sequence ID" value="NZ_BAAAMX010000024.1"/>
</dbReference>
<dbReference type="Proteomes" id="UP000295431">
    <property type="component" value="Unassembled WGS sequence"/>
</dbReference>
<proteinExistence type="predicted"/>
<evidence type="ECO:0000313" key="1">
    <source>
        <dbReference type="EMBL" id="TDC07707.1"/>
    </source>
</evidence>
<comment type="caution">
    <text evidence="1">The sequence shown here is derived from an EMBL/GenBank/DDBJ whole genome shotgun (WGS) entry which is preliminary data.</text>
</comment>
<gene>
    <name evidence="1" type="ORF">E1284_31940</name>
</gene>
<evidence type="ECO:0000313" key="2">
    <source>
        <dbReference type="Proteomes" id="UP000295431"/>
    </source>
</evidence>
<sequence>MPAQTNRTRYGANQFADHLGLTRWQLRVGLEHGILPGPDLGGEQWSAELAGTCLDAGKEVLARLGDDPPVGSARAAAMLAARLSLDVERRDIEVLVAQGALNVVSSFRGHPVYLMRDIGQLDPEAVREVVSARKGPLADTVDAGGAAAILGWPRRTFDRIASERGLETDRLGRYALSDVQALKADDDLVREITEEKRRLALARTHRSEAHFEDVVHGWILRCSAYVDRGADQPPDIAPLSRALRSLSTVRAEIEEHERPAP</sequence>